<gene>
    <name evidence="1" type="ORF">EFK50_21695</name>
</gene>
<sequence>MAARAGLGRAELDRLLRSGRLRRLVRGVYIDADVELTAVLRARAVALRVGRKQVVVDRTAAWIHGAGLVTAAVRLDPVPLDLHGRRSRLAPAPPYGPEEVLLVGGVRCTSPLRTALDLGQNFAPERALPLLDGLLRSGAITHGELIRASAGGDARRPGAAQFRELVALADPRPVEEAESVLRLRWMEASLPTPSPGARVAGVRVALALDTQRFGVSLAGQISRSDRARLAALGWRVLVLHRERVITSDPIFLIEHLEREFHQHLLQQVS</sequence>
<organism evidence="1 2">
    <name type="scientific">Nocardioides marmoriginsengisoli</name>
    <dbReference type="NCBI Taxonomy" id="661483"/>
    <lineage>
        <taxon>Bacteria</taxon>
        <taxon>Bacillati</taxon>
        <taxon>Actinomycetota</taxon>
        <taxon>Actinomycetes</taxon>
        <taxon>Propionibacteriales</taxon>
        <taxon>Nocardioidaceae</taxon>
        <taxon>Nocardioides</taxon>
    </lineage>
</organism>
<evidence type="ECO:0000313" key="2">
    <source>
        <dbReference type="Proteomes" id="UP000267128"/>
    </source>
</evidence>
<dbReference type="EMBL" id="RJSE01000016">
    <property type="protein sequence ID" value="RNL60003.1"/>
    <property type="molecule type" value="Genomic_DNA"/>
</dbReference>
<dbReference type="AlphaFoldDB" id="A0A3N0CAK9"/>
<keyword evidence="2" id="KW-1185">Reference proteome</keyword>
<comment type="caution">
    <text evidence="1">The sequence shown here is derived from an EMBL/GenBank/DDBJ whole genome shotgun (WGS) entry which is preliminary data.</text>
</comment>
<name>A0A3N0CAK9_9ACTN</name>
<accession>A0A3N0CAK9</accession>
<proteinExistence type="predicted"/>
<dbReference type="Proteomes" id="UP000267128">
    <property type="component" value="Unassembled WGS sequence"/>
</dbReference>
<evidence type="ECO:0000313" key="1">
    <source>
        <dbReference type="EMBL" id="RNL60003.1"/>
    </source>
</evidence>
<evidence type="ECO:0008006" key="3">
    <source>
        <dbReference type="Google" id="ProtNLM"/>
    </source>
</evidence>
<reference evidence="1 2" key="1">
    <citation type="submission" date="2018-11" db="EMBL/GenBank/DDBJ databases">
        <authorList>
            <person name="Li F."/>
        </authorList>
    </citation>
    <scope>NUCLEOTIDE SEQUENCE [LARGE SCALE GENOMIC DNA]</scope>
    <source>
        <strain evidence="1 2">Gsoil 097</strain>
    </source>
</reference>
<protein>
    <recommendedName>
        <fullName evidence="3">DUF559 domain-containing protein</fullName>
    </recommendedName>
</protein>